<dbReference type="PANTHER" id="PTHR36153">
    <property type="entry name" value="INNER MEMBRANE PROTEIN-RELATED"/>
    <property type="match status" value="1"/>
</dbReference>
<dbReference type="Pfam" id="PF06761">
    <property type="entry name" value="IcmF-related"/>
    <property type="match status" value="1"/>
</dbReference>
<keyword evidence="1" id="KW-0812">Transmembrane</keyword>
<evidence type="ECO:0000313" key="6">
    <source>
        <dbReference type="Proteomes" id="UP001165679"/>
    </source>
</evidence>
<accession>A0AA41YJU3</accession>
<comment type="caution">
    <text evidence="5">The sequence shown here is derived from an EMBL/GenBank/DDBJ whole genome shotgun (WGS) entry which is preliminary data.</text>
</comment>
<dbReference type="NCBIfam" id="TIGR03348">
    <property type="entry name" value="VI_IcmF"/>
    <property type="match status" value="1"/>
</dbReference>
<organism evidence="5 6">
    <name type="scientific">Limobrevibacterium gyesilva</name>
    <dbReference type="NCBI Taxonomy" id="2991712"/>
    <lineage>
        <taxon>Bacteria</taxon>
        <taxon>Pseudomonadati</taxon>
        <taxon>Pseudomonadota</taxon>
        <taxon>Alphaproteobacteria</taxon>
        <taxon>Acetobacterales</taxon>
        <taxon>Acetobacteraceae</taxon>
        <taxon>Limobrevibacterium</taxon>
    </lineage>
</organism>
<keyword evidence="6" id="KW-1185">Reference proteome</keyword>
<dbReference type="RefSeq" id="WP_264712529.1">
    <property type="nucleotide sequence ID" value="NZ_JAPDNT010000002.1"/>
</dbReference>
<evidence type="ECO:0000259" key="2">
    <source>
        <dbReference type="Pfam" id="PF06744"/>
    </source>
</evidence>
<dbReference type="PANTHER" id="PTHR36153:SF1">
    <property type="entry name" value="TYPE VI SECRETION SYSTEM COMPONENT TSSM1"/>
    <property type="match status" value="1"/>
</dbReference>
<dbReference type="Proteomes" id="UP001165679">
    <property type="component" value="Unassembled WGS sequence"/>
</dbReference>
<dbReference type="Pfam" id="PF06744">
    <property type="entry name" value="IcmF_C"/>
    <property type="match status" value="1"/>
</dbReference>
<dbReference type="Pfam" id="PF14331">
    <property type="entry name" value="IcmF-related_N"/>
    <property type="match status" value="1"/>
</dbReference>
<dbReference type="InterPro" id="IPR053156">
    <property type="entry name" value="T6SS_TssM-like"/>
</dbReference>
<reference evidence="5" key="1">
    <citation type="submission" date="2022-09" db="EMBL/GenBank/DDBJ databases">
        <title>Rhodovastum sp. nov. RN2-1 isolated from soil in Seongnam, South Korea.</title>
        <authorList>
            <person name="Le N.T."/>
        </authorList>
    </citation>
    <scope>NUCLEOTIDE SEQUENCE</scope>
    <source>
        <strain evidence="5">RN2-1</strain>
    </source>
</reference>
<feature type="transmembrane region" description="Helical" evidence="1">
    <location>
        <begin position="435"/>
        <end position="457"/>
    </location>
</feature>
<gene>
    <name evidence="5" type="primary">tssM</name>
    <name evidence="5" type="ORF">OL599_04905</name>
</gene>
<name>A0AA41YJU3_9PROT</name>
<proteinExistence type="predicted"/>
<dbReference type="InterPro" id="IPR010623">
    <property type="entry name" value="IcmF_C"/>
</dbReference>
<feature type="domain" description="Type VI secretion system component TssM1 N-terminal" evidence="4">
    <location>
        <begin position="187"/>
        <end position="444"/>
    </location>
</feature>
<feature type="transmembrane region" description="Helical" evidence="1">
    <location>
        <begin position="39"/>
        <end position="60"/>
    </location>
</feature>
<sequence>MKAVIGFFASRWFLTFIGVALLAVLVWYFGPLLDALESWIVRLAIILAMLLVWFGVNLWLHLRRSKRETALERGVAEASQDPSAAASAEEVAALGDKLTRALALLKKARGTSGWLYEQPWYVIIGPPGAGKTTALLNAGLKFPLAAEMGQAAVAGVGGTRMCEWWFTEDAVLIDTAGRYTTRDSDEAVDRAGWEGFLDLLKRTRERQPLNGVLVAIALSDIAQAPQSERLAHARAIRKRIKELSERLGVRVPVYALLTKADLLAGFTEFFDDLDREKRAQVWGTTFPLSQGEAGPVAAFTAEFRLLIERLNTRLLDRLQAERSPERRAMIAGFPAQVASLEQPLAEFLQEAFGGSRLDPAPFLRGVYMTSGTQEGTPIDRLTGALARAFGVDQRRAPSLRPEQGRSYFLGRLLKDVVFGEAMLVSAPPAARRRRVLMRSGAFALLALATLGIGGALWHSRSANEAAIAEADKAITAYTQTASSLPLDPVRDAELPPIVPLLDQARDLPFGAARQAQDNARTGGLGLSQADKLSAGSRLVYRHALERVLLPRLVLRLEAQMRGALNRPDFLYEATRVYLMLGGAGPLDKDLVRAWMALDWQRSYPGAPATPLRDDLAQHLGALLAEPLPAVSLDGALVEDARRVLSRVPLAQRVYARISQSSAAQRIPPWRPGDAAGTSGARVFVRGSGKPLTDPIPGFYTVEGFHRVLLPALANVAKEVAAESWVLGTRTELDPAGPQLRGLERDVIGLYTKDYAAQWDALLDDLNIKPSGSIAQAVQDLYILSSPQSPMRDLLGGIAKQLTLSVPPPPPPGAQGAAQAAAAAATAAAQAATSSAAQRLQSLVGGADAGPPPPPPGKEIDDRYQAVRDFLGSGPGAPIDNVLKLMNDLQQQLQKMASAASGGAPPVGTGEDPAQLLLAEAGRQPMPVARWLRTIAVAGTALRGGGAKQQAAAAFNGSGGPAQLCKQAVDGRYPFRAGAQNEIPMGDFSRLFAPGGLLDGFFNTQLRPYVDMAPRTWVAKAVDGVPAPISQGDLAQFQRAAVIRDLFFASGGTAPSVRFDITPVRLDNGARQVTLDMDGVTVSYANGPTRSTQITWPGPNGMNNVRLVFDPPPTGSAPVLQASGPWALFRLFGQGTLRPGPSPERFTLAFKQGEREAEFDIRVGSVFNPFIPGMLQDFRCPNL</sequence>
<dbReference type="CDD" id="cd00882">
    <property type="entry name" value="Ras_like_GTPase"/>
    <property type="match status" value="1"/>
</dbReference>
<dbReference type="InterPro" id="IPR009612">
    <property type="entry name" value="IcmF-rel"/>
</dbReference>
<feature type="transmembrane region" description="Helical" evidence="1">
    <location>
        <begin position="12"/>
        <end position="33"/>
    </location>
</feature>
<feature type="domain" description="IcmF-related" evidence="3">
    <location>
        <begin position="499"/>
        <end position="801"/>
    </location>
</feature>
<keyword evidence="1" id="KW-1133">Transmembrane helix</keyword>
<dbReference type="InterPro" id="IPR025743">
    <property type="entry name" value="TssM1_N"/>
</dbReference>
<dbReference type="InterPro" id="IPR027417">
    <property type="entry name" value="P-loop_NTPase"/>
</dbReference>
<dbReference type="AlphaFoldDB" id="A0AA41YJU3"/>
<reference evidence="5" key="2">
    <citation type="submission" date="2022-10" db="EMBL/GenBank/DDBJ databases">
        <authorList>
            <person name="Trinh H.N."/>
        </authorList>
    </citation>
    <scope>NUCLEOTIDE SEQUENCE</scope>
    <source>
        <strain evidence="5">RN2-1</strain>
    </source>
</reference>
<dbReference type="InterPro" id="IPR017731">
    <property type="entry name" value="TssM1-like"/>
</dbReference>
<evidence type="ECO:0000259" key="3">
    <source>
        <dbReference type="Pfam" id="PF06761"/>
    </source>
</evidence>
<dbReference type="EMBL" id="JAPDNT010000002">
    <property type="protein sequence ID" value="MCW3473910.1"/>
    <property type="molecule type" value="Genomic_DNA"/>
</dbReference>
<dbReference type="SUPFAM" id="SSF52540">
    <property type="entry name" value="P-loop containing nucleoside triphosphate hydrolases"/>
    <property type="match status" value="1"/>
</dbReference>
<evidence type="ECO:0000256" key="1">
    <source>
        <dbReference type="SAM" id="Phobius"/>
    </source>
</evidence>
<evidence type="ECO:0000259" key="4">
    <source>
        <dbReference type="Pfam" id="PF14331"/>
    </source>
</evidence>
<keyword evidence="1" id="KW-0472">Membrane</keyword>
<feature type="domain" description="Type VI secretion system IcmF C-terminal" evidence="2">
    <location>
        <begin position="1058"/>
        <end position="1164"/>
    </location>
</feature>
<protein>
    <submittedName>
        <fullName evidence="5">Type VI secretion system membrane subunit TssM</fullName>
    </submittedName>
</protein>
<evidence type="ECO:0000313" key="5">
    <source>
        <dbReference type="EMBL" id="MCW3473910.1"/>
    </source>
</evidence>
<dbReference type="Gene3D" id="3.40.50.300">
    <property type="entry name" value="P-loop containing nucleotide triphosphate hydrolases"/>
    <property type="match status" value="1"/>
</dbReference>